<evidence type="ECO:0000313" key="3">
    <source>
        <dbReference type="Proteomes" id="UP000218267"/>
    </source>
</evidence>
<dbReference type="Proteomes" id="UP000218267">
    <property type="component" value="Chromosome"/>
</dbReference>
<dbReference type="EMBL" id="AP018042">
    <property type="protein sequence ID" value="BAX78893.1"/>
    <property type="molecule type" value="Genomic_DNA"/>
</dbReference>
<evidence type="ECO:0000313" key="2">
    <source>
        <dbReference type="EMBL" id="BAX78893.1"/>
    </source>
</evidence>
<dbReference type="InterPro" id="IPR016181">
    <property type="entry name" value="Acyl_CoA_acyltransferase"/>
</dbReference>
<reference evidence="2 3" key="1">
    <citation type="journal article" date="2018" name="Mar. Genomics">
        <title>Complete genome sequence of Marinifilaceae bacterium strain SPP2, isolated from the Antarctic marine sediment.</title>
        <authorList>
            <person name="Watanabe M."/>
            <person name="Kojima H."/>
            <person name="Fukui M."/>
        </authorList>
    </citation>
    <scope>NUCLEOTIDE SEQUENCE [LARGE SCALE GENOMIC DNA]</scope>
    <source>
        <strain evidence="2 3">SPP2</strain>
    </source>
</reference>
<keyword evidence="3" id="KW-1185">Reference proteome</keyword>
<dbReference type="InterPro" id="IPR038740">
    <property type="entry name" value="BioF2-like_GNAT_dom"/>
</dbReference>
<feature type="domain" description="BioF2-like acetyltransferase" evidence="1">
    <location>
        <begin position="168"/>
        <end position="307"/>
    </location>
</feature>
<dbReference type="OrthoDB" id="1113630at2"/>
<protein>
    <recommendedName>
        <fullName evidence="1">BioF2-like acetyltransferase domain-containing protein</fullName>
    </recommendedName>
</protein>
<dbReference type="AlphaFoldDB" id="A0A1Y1CFL5"/>
<name>A0A1Y1CFL5_9BACT</name>
<dbReference type="KEGG" id="mbas:ALGA_0500"/>
<gene>
    <name evidence="2" type="ORF">ALGA_0500</name>
</gene>
<reference evidence="3" key="2">
    <citation type="journal article" date="2020" name="Antonie Van Leeuwenhoek">
        <title>Labilibaculum antarcticum sp. nov., a novel facultative anaerobic, psychrotorelant bacterium isolated from marine sediment of Antarctica.</title>
        <authorList>
            <person name="Watanabe M."/>
            <person name="Kojima H."/>
            <person name="Fukui M."/>
        </authorList>
    </citation>
    <scope>NUCLEOTIDE SEQUENCE [LARGE SCALE GENOMIC DNA]</scope>
    <source>
        <strain evidence="3">SPP2</strain>
    </source>
</reference>
<evidence type="ECO:0000259" key="1">
    <source>
        <dbReference type="Pfam" id="PF13480"/>
    </source>
</evidence>
<dbReference type="Pfam" id="PF13480">
    <property type="entry name" value="Acetyltransf_6"/>
    <property type="match status" value="1"/>
</dbReference>
<sequence>MYEFRKISLHELEKFESCSNFPSCQFKWMDTWFSIFKDVDNNVFGYKKTPCIIGAYMEDVLVAVVPLVKLSRTFFKCIRLDFVEFLGQQWCSMGNDIIATRDLDDNFTEDLVFWIKKNVHFHFLFFKYIPKLSVLTRKFRMFNYAGAPSIQVSDYPNYEAFSSQVYTSRFRSDLRKRHRKIKREGFDYEIFHDNINDSSLQEIRRIAKSKEIDGKKFLYGDKEKEAFHLQMYKSFPSKVVFLSLNKQKVAYGTFIDCNGERIGVDAAFDRDYRSYGVGIHCTDLIIQSSFKDGKKKMSFGMGLDSYKFQFANQIDLFYMCFDFKFRIKAILALPYFLYRLKKEERQVLEKLRLAEVK</sequence>
<accession>A0A1Y1CFL5</accession>
<dbReference type="SUPFAM" id="SSF55729">
    <property type="entry name" value="Acyl-CoA N-acyltransferases (Nat)"/>
    <property type="match status" value="1"/>
</dbReference>
<proteinExistence type="predicted"/>
<organism evidence="2 3">
    <name type="scientific">Labilibaculum antarcticum</name>
    <dbReference type="NCBI Taxonomy" id="1717717"/>
    <lineage>
        <taxon>Bacteria</taxon>
        <taxon>Pseudomonadati</taxon>
        <taxon>Bacteroidota</taxon>
        <taxon>Bacteroidia</taxon>
        <taxon>Marinilabiliales</taxon>
        <taxon>Marinifilaceae</taxon>
        <taxon>Labilibaculum</taxon>
    </lineage>
</organism>